<evidence type="ECO:0000313" key="2">
    <source>
        <dbReference type="EMBL" id="CAL1542512.1"/>
    </source>
</evidence>
<evidence type="ECO:0000256" key="1">
    <source>
        <dbReference type="SAM" id="Phobius"/>
    </source>
</evidence>
<dbReference type="AlphaFoldDB" id="A0AAV2IA93"/>
<evidence type="ECO:0000313" key="3">
    <source>
        <dbReference type="Proteomes" id="UP001497497"/>
    </source>
</evidence>
<reference evidence="2 3" key="1">
    <citation type="submission" date="2024-04" db="EMBL/GenBank/DDBJ databases">
        <authorList>
            <consortium name="Genoscope - CEA"/>
            <person name="William W."/>
        </authorList>
    </citation>
    <scope>NUCLEOTIDE SEQUENCE [LARGE SCALE GENOMIC DNA]</scope>
</reference>
<keyword evidence="1" id="KW-0472">Membrane</keyword>
<protein>
    <submittedName>
        <fullName evidence="2">Uncharacterized protein</fullName>
    </submittedName>
</protein>
<sequence length="114" mass="13042">MCPSHHQSAKTQSLDLETVAGMYVVILCGALMSMLLCSLQYCYSQLRRKRKQRIAKNKDDDSLKVQELGDEFKRPDFMSIAADNTDRSSNTNNHDEITYANHSPLHYRTAADWT</sequence>
<keyword evidence="3" id="KW-1185">Reference proteome</keyword>
<proteinExistence type="predicted"/>
<gene>
    <name evidence="2" type="ORF">GSLYS_00016074001</name>
</gene>
<organism evidence="2 3">
    <name type="scientific">Lymnaea stagnalis</name>
    <name type="common">Great pond snail</name>
    <name type="synonym">Helix stagnalis</name>
    <dbReference type="NCBI Taxonomy" id="6523"/>
    <lineage>
        <taxon>Eukaryota</taxon>
        <taxon>Metazoa</taxon>
        <taxon>Spiralia</taxon>
        <taxon>Lophotrochozoa</taxon>
        <taxon>Mollusca</taxon>
        <taxon>Gastropoda</taxon>
        <taxon>Heterobranchia</taxon>
        <taxon>Euthyneura</taxon>
        <taxon>Panpulmonata</taxon>
        <taxon>Hygrophila</taxon>
        <taxon>Lymnaeoidea</taxon>
        <taxon>Lymnaeidae</taxon>
        <taxon>Lymnaea</taxon>
    </lineage>
</organism>
<dbReference type="EMBL" id="CAXITT010000489">
    <property type="protein sequence ID" value="CAL1542512.1"/>
    <property type="molecule type" value="Genomic_DNA"/>
</dbReference>
<accession>A0AAV2IA93</accession>
<dbReference type="Proteomes" id="UP001497497">
    <property type="component" value="Unassembled WGS sequence"/>
</dbReference>
<feature type="transmembrane region" description="Helical" evidence="1">
    <location>
        <begin position="20"/>
        <end position="43"/>
    </location>
</feature>
<keyword evidence="1" id="KW-0812">Transmembrane</keyword>
<name>A0AAV2IA93_LYMST</name>
<keyword evidence="1" id="KW-1133">Transmembrane helix</keyword>
<comment type="caution">
    <text evidence="2">The sequence shown here is derived from an EMBL/GenBank/DDBJ whole genome shotgun (WGS) entry which is preliminary data.</text>
</comment>